<reference evidence="5 6" key="1">
    <citation type="journal article" date="2018" name="Mycol. Prog.">
        <title>Coniella lustricola, a new species from submerged detritus.</title>
        <authorList>
            <person name="Raudabaugh D.B."/>
            <person name="Iturriaga T."/>
            <person name="Carver A."/>
            <person name="Mondo S."/>
            <person name="Pangilinan J."/>
            <person name="Lipzen A."/>
            <person name="He G."/>
            <person name="Amirebrahimi M."/>
            <person name="Grigoriev I.V."/>
            <person name="Miller A.N."/>
        </authorList>
    </citation>
    <scope>NUCLEOTIDE SEQUENCE [LARGE SCALE GENOMIC DNA]</scope>
    <source>
        <strain evidence="5 6">B22-T-1</strain>
    </source>
</reference>
<dbReference type="PROSITE" id="PS00624">
    <property type="entry name" value="GMC_OXRED_2"/>
    <property type="match status" value="1"/>
</dbReference>
<feature type="binding site" evidence="3">
    <location>
        <begin position="602"/>
        <end position="603"/>
    </location>
    <ligand>
        <name>FAD</name>
        <dbReference type="ChEBI" id="CHEBI:57692"/>
    </ligand>
</feature>
<gene>
    <name evidence="5" type="ORF">BD289DRAFT_370488</name>
</gene>
<dbReference type="PIRSF" id="PIRSF000137">
    <property type="entry name" value="Alcohol_oxidase"/>
    <property type="match status" value="1"/>
</dbReference>
<sequence>MFLPRWTSRLVPILLPSVAFTIQPAGASTADATLPRPALGVPANATFDYVVIGGGTAGLVVAARLAEANRSVAVIEAGGFYPVDDGNFSTVPSYAVFGAGSSAEAIIPSVDWGFMTTAQAGLNNRSMHYARGKTLGGSSARNYFTYNRPTVDSMNQWATAVGDESYSWDNFWPYFQKSVNYTGPDNEARPANASIPEPAAGSFTAGAGPLRVSFPTWANAFSSWANLGWQALGLNGTTDFVSGTLTGVQYCQNTINPDGQIRSTSYSSFLTSAADAGAPIHVFNNTLAQRILFNGTAATGVAVSSSQGAQYVLSAAKEVILSAGALQSPQLLLLSGVGPAKILDQFDIEVVSELPGVGANLQDHIVVGTTYQVNTLTHSAVGNNLTFLYESEDQWNLNGGGILGNPGGELIAWERLEPGNFSAATNEVLASAAADAPTLEYLILDAYSGNNQDYETGAPDTPYMYASPVAALHVPQSRGFVTIASTDASVAPVVNPNWLTSPVDQELALFAFRRLRQMMDTTVMQPSWVSEVVPGRNVTTDAQILNVLRQNAIQEFHASATCKMGVETDADAVVNSRGQVFGTENLRVVDLSAVPFLPGGHPQGLIYALAEKITDDILRSSW</sequence>
<dbReference type="OrthoDB" id="269227at2759"/>
<dbReference type="InterPro" id="IPR000172">
    <property type="entry name" value="GMC_OxRdtase_N"/>
</dbReference>
<dbReference type="SUPFAM" id="SSF51905">
    <property type="entry name" value="FAD/NAD(P)-binding domain"/>
    <property type="match status" value="1"/>
</dbReference>
<keyword evidence="3" id="KW-0274">FAD</keyword>
<evidence type="ECO:0000256" key="2">
    <source>
        <dbReference type="PIRSR" id="PIRSR000137-1"/>
    </source>
</evidence>
<dbReference type="GO" id="GO:0016614">
    <property type="term" value="F:oxidoreductase activity, acting on CH-OH group of donors"/>
    <property type="evidence" value="ECO:0007669"/>
    <property type="project" value="InterPro"/>
</dbReference>
<feature type="active site" description="Proton donor" evidence="2">
    <location>
        <position position="557"/>
    </location>
</feature>
<dbReference type="PRINTS" id="PR00411">
    <property type="entry name" value="PNDRDTASEI"/>
</dbReference>
<feature type="domain" description="Glucose-methanol-choline oxidoreductase N-terminal" evidence="4">
    <location>
        <begin position="324"/>
        <end position="338"/>
    </location>
</feature>
<organism evidence="5 6">
    <name type="scientific">Coniella lustricola</name>
    <dbReference type="NCBI Taxonomy" id="2025994"/>
    <lineage>
        <taxon>Eukaryota</taxon>
        <taxon>Fungi</taxon>
        <taxon>Dikarya</taxon>
        <taxon>Ascomycota</taxon>
        <taxon>Pezizomycotina</taxon>
        <taxon>Sordariomycetes</taxon>
        <taxon>Sordariomycetidae</taxon>
        <taxon>Diaporthales</taxon>
        <taxon>Schizoparmaceae</taxon>
        <taxon>Coniella</taxon>
    </lineage>
</organism>
<name>A0A2T3A595_9PEZI</name>
<comment type="similarity">
    <text evidence="1">Belongs to the GMC oxidoreductase family.</text>
</comment>
<dbReference type="Pfam" id="PF05199">
    <property type="entry name" value="GMC_oxred_C"/>
    <property type="match status" value="1"/>
</dbReference>
<evidence type="ECO:0000256" key="1">
    <source>
        <dbReference type="ARBA" id="ARBA00010790"/>
    </source>
</evidence>
<dbReference type="Gene3D" id="3.50.50.60">
    <property type="entry name" value="FAD/NAD(P)-binding domain"/>
    <property type="match status" value="1"/>
</dbReference>
<evidence type="ECO:0000313" key="5">
    <source>
        <dbReference type="EMBL" id="PSR83010.1"/>
    </source>
</evidence>
<evidence type="ECO:0000259" key="4">
    <source>
        <dbReference type="PROSITE" id="PS00624"/>
    </source>
</evidence>
<feature type="active site" description="Proton acceptor" evidence="2">
    <location>
        <position position="601"/>
    </location>
</feature>
<dbReference type="InterPro" id="IPR036188">
    <property type="entry name" value="FAD/NAD-bd_sf"/>
</dbReference>
<evidence type="ECO:0000313" key="6">
    <source>
        <dbReference type="Proteomes" id="UP000241462"/>
    </source>
</evidence>
<dbReference type="SUPFAM" id="SSF54373">
    <property type="entry name" value="FAD-linked reductases, C-terminal domain"/>
    <property type="match status" value="1"/>
</dbReference>
<keyword evidence="6" id="KW-1185">Reference proteome</keyword>
<dbReference type="STRING" id="2025994.A0A2T3A595"/>
<dbReference type="InterPro" id="IPR012132">
    <property type="entry name" value="GMC_OxRdtase"/>
</dbReference>
<dbReference type="InParanoid" id="A0A2T3A595"/>
<proteinExistence type="inferred from homology"/>
<dbReference type="EMBL" id="KZ678466">
    <property type="protein sequence ID" value="PSR83010.1"/>
    <property type="molecule type" value="Genomic_DNA"/>
</dbReference>
<keyword evidence="3" id="KW-0285">Flavoprotein</keyword>
<accession>A0A2T3A595</accession>
<dbReference type="AlphaFoldDB" id="A0A2T3A595"/>
<protein>
    <recommendedName>
        <fullName evidence="4">Glucose-methanol-choline oxidoreductase N-terminal domain-containing protein</fullName>
    </recommendedName>
</protein>
<dbReference type="PANTHER" id="PTHR11552:SF228">
    <property type="entry name" value="GLUCOSE-METHANOL-CHOLINE OXIDOREDUCTASE N-TERMINAL DOMAIN-CONTAINING PROTEIN"/>
    <property type="match status" value="1"/>
</dbReference>
<dbReference type="Gene3D" id="3.30.560.10">
    <property type="entry name" value="Glucose Oxidase, domain 3"/>
    <property type="match status" value="1"/>
</dbReference>
<dbReference type="Pfam" id="PF00732">
    <property type="entry name" value="GMC_oxred_N"/>
    <property type="match status" value="1"/>
</dbReference>
<evidence type="ECO:0000256" key="3">
    <source>
        <dbReference type="PIRSR" id="PIRSR000137-2"/>
    </source>
</evidence>
<dbReference type="Proteomes" id="UP000241462">
    <property type="component" value="Unassembled WGS sequence"/>
</dbReference>
<dbReference type="GO" id="GO:0050660">
    <property type="term" value="F:flavin adenine dinucleotide binding"/>
    <property type="evidence" value="ECO:0007669"/>
    <property type="project" value="InterPro"/>
</dbReference>
<dbReference type="InterPro" id="IPR007867">
    <property type="entry name" value="GMC_OxRtase_C"/>
</dbReference>
<dbReference type="GO" id="GO:0044550">
    <property type="term" value="P:secondary metabolite biosynthetic process"/>
    <property type="evidence" value="ECO:0007669"/>
    <property type="project" value="TreeGrafter"/>
</dbReference>
<comment type="cofactor">
    <cofactor evidence="3">
        <name>FAD</name>
        <dbReference type="ChEBI" id="CHEBI:57692"/>
    </cofactor>
</comment>
<dbReference type="PANTHER" id="PTHR11552">
    <property type="entry name" value="GLUCOSE-METHANOL-CHOLINE GMC OXIDOREDUCTASE"/>
    <property type="match status" value="1"/>
</dbReference>